<keyword evidence="1" id="KW-0812">Transmembrane</keyword>
<evidence type="ECO:0000313" key="3">
    <source>
        <dbReference type="Proteomes" id="UP000002786"/>
    </source>
</evidence>
<dbReference type="EMBL" id="JH660660">
    <property type="protein sequence ID" value="EIM33167.1"/>
    <property type="molecule type" value="Genomic_DNA"/>
</dbReference>
<dbReference type="AlphaFoldDB" id="I4ZAC5"/>
<dbReference type="Proteomes" id="UP000002786">
    <property type="component" value="Unassembled WGS sequence"/>
</dbReference>
<gene>
    <name evidence="2" type="ORF">PrebiDRAFT_1462</name>
</gene>
<evidence type="ECO:0000313" key="2">
    <source>
        <dbReference type="EMBL" id="EIM33167.1"/>
    </source>
</evidence>
<dbReference type="HOGENOM" id="CLU_3139082_0_0_10"/>
<evidence type="ECO:0000256" key="1">
    <source>
        <dbReference type="SAM" id="Phobius"/>
    </source>
</evidence>
<accession>I4ZAC5</accession>
<reference evidence="2 3" key="1">
    <citation type="submission" date="2012-02" db="EMBL/GenBank/DDBJ databases">
        <title>Improved High-Quality Draft genome of Prevotella bivia DSM 20514.</title>
        <authorList>
            <consortium name="US DOE Joint Genome Institute (JGI-PGF)"/>
            <person name="Lucas S."/>
            <person name="Copeland A."/>
            <person name="Lapidus A."/>
            <person name="Bruce D."/>
            <person name="Goodwin L."/>
            <person name="Pitluck S."/>
            <person name="Peters L."/>
            <person name="Mikhailova N."/>
            <person name="Munk A.C.C."/>
            <person name="Kyrpides N."/>
            <person name="Mavromatis K."/>
            <person name="Detter J.C."/>
            <person name="Han C."/>
            <person name="Land M."/>
            <person name="Hauser L."/>
            <person name="Markowitz V."/>
            <person name="Cheng J.-F."/>
            <person name="Hugenholtz P."/>
            <person name="Woyke T."/>
            <person name="Wu D."/>
            <person name="Gronow S."/>
            <person name="Wellnitz S."/>
            <person name="Brambilla E."/>
            <person name="Klenk H.-P."/>
            <person name="Eisen J.A."/>
        </authorList>
    </citation>
    <scope>NUCLEOTIDE SEQUENCE [LARGE SCALE GENOMIC DNA]</scope>
    <source>
        <strain evidence="2 3">DSM 20514</strain>
    </source>
</reference>
<proteinExistence type="predicted"/>
<sequence>MKITLFFYIKNDSFPCVIEKLYLTLPTIICVNVYNVCSLLIRLYILMFV</sequence>
<keyword evidence="1" id="KW-0472">Membrane</keyword>
<keyword evidence="1" id="KW-1133">Transmembrane helix</keyword>
<organism evidence="2 3">
    <name type="scientific">Prevotella bivia DSM 20514</name>
    <dbReference type="NCBI Taxonomy" id="868129"/>
    <lineage>
        <taxon>Bacteria</taxon>
        <taxon>Pseudomonadati</taxon>
        <taxon>Bacteroidota</taxon>
        <taxon>Bacteroidia</taxon>
        <taxon>Bacteroidales</taxon>
        <taxon>Prevotellaceae</taxon>
        <taxon>Prevotella</taxon>
    </lineage>
</organism>
<name>I4ZAC5_9BACT</name>
<protein>
    <submittedName>
        <fullName evidence="2">Uncharacterized protein</fullName>
    </submittedName>
</protein>
<keyword evidence="3" id="KW-1185">Reference proteome</keyword>
<feature type="transmembrane region" description="Helical" evidence="1">
    <location>
        <begin position="21"/>
        <end position="45"/>
    </location>
</feature>